<evidence type="ECO:0008006" key="3">
    <source>
        <dbReference type="Google" id="ProtNLM"/>
    </source>
</evidence>
<dbReference type="Gene3D" id="3.90.230.10">
    <property type="entry name" value="Creatinase/methionine aminopeptidase superfamily"/>
    <property type="match status" value="1"/>
</dbReference>
<dbReference type="Proteomes" id="UP000712281">
    <property type="component" value="Unassembled WGS sequence"/>
</dbReference>
<dbReference type="AlphaFoldDB" id="A0A8S9MA70"/>
<sequence length="131" mass="14512">MMIVSVTQVLPRKPIKCGYYTNPFDGFYKVAELKGVSEYEIQASSRCGGLGEEVRWNFLCVGDEGRGGGEWREGNDEPEHMVEGHTFTIEPILTIGPTECVTWPDNWTTLTADGGVAAQFEHTILITRTGL</sequence>
<dbReference type="InterPro" id="IPR036005">
    <property type="entry name" value="Creatinase/aminopeptidase-like"/>
</dbReference>
<protein>
    <recommendedName>
        <fullName evidence="3">Peptidase M24 domain-containing protein</fullName>
    </recommendedName>
</protein>
<comment type="caution">
    <text evidence="1">The sequence shown here is derived from an EMBL/GenBank/DDBJ whole genome shotgun (WGS) entry which is preliminary data.</text>
</comment>
<reference evidence="1" key="1">
    <citation type="submission" date="2019-12" db="EMBL/GenBank/DDBJ databases">
        <title>Genome sequencing and annotation of Brassica cretica.</title>
        <authorList>
            <person name="Studholme D.J."/>
            <person name="Sarris P.F."/>
        </authorList>
    </citation>
    <scope>NUCLEOTIDE SEQUENCE</scope>
    <source>
        <strain evidence="1">PFS-001/15</strain>
        <tissue evidence="1">Leaf</tissue>
    </source>
</reference>
<name>A0A8S9MA70_BRACR</name>
<gene>
    <name evidence="1" type="ORF">F2Q68_00042406</name>
</gene>
<proteinExistence type="predicted"/>
<dbReference type="PANTHER" id="PTHR43330">
    <property type="entry name" value="METHIONINE AMINOPEPTIDASE"/>
    <property type="match status" value="1"/>
</dbReference>
<organism evidence="1 2">
    <name type="scientific">Brassica cretica</name>
    <name type="common">Mustard</name>
    <dbReference type="NCBI Taxonomy" id="69181"/>
    <lineage>
        <taxon>Eukaryota</taxon>
        <taxon>Viridiplantae</taxon>
        <taxon>Streptophyta</taxon>
        <taxon>Embryophyta</taxon>
        <taxon>Tracheophyta</taxon>
        <taxon>Spermatophyta</taxon>
        <taxon>Magnoliopsida</taxon>
        <taxon>eudicotyledons</taxon>
        <taxon>Gunneridae</taxon>
        <taxon>Pentapetalae</taxon>
        <taxon>rosids</taxon>
        <taxon>malvids</taxon>
        <taxon>Brassicales</taxon>
        <taxon>Brassicaceae</taxon>
        <taxon>Brassiceae</taxon>
        <taxon>Brassica</taxon>
    </lineage>
</organism>
<dbReference type="GO" id="GO:0070006">
    <property type="term" value="F:metalloaminopeptidase activity"/>
    <property type="evidence" value="ECO:0007669"/>
    <property type="project" value="TreeGrafter"/>
</dbReference>
<dbReference type="GO" id="GO:0009507">
    <property type="term" value="C:chloroplast"/>
    <property type="evidence" value="ECO:0007669"/>
    <property type="project" value="TreeGrafter"/>
</dbReference>
<dbReference type="SUPFAM" id="SSF55920">
    <property type="entry name" value="Creatinase/aminopeptidase"/>
    <property type="match status" value="1"/>
</dbReference>
<dbReference type="EMBL" id="QGKW02000007">
    <property type="protein sequence ID" value="KAF2616775.1"/>
    <property type="molecule type" value="Genomic_DNA"/>
</dbReference>
<dbReference type="PANTHER" id="PTHR43330:SF23">
    <property type="entry name" value="METHIONINE AMINOPEPTIDASE"/>
    <property type="match status" value="1"/>
</dbReference>
<accession>A0A8S9MA70</accession>
<evidence type="ECO:0000313" key="1">
    <source>
        <dbReference type="EMBL" id="KAF2616775.1"/>
    </source>
</evidence>
<evidence type="ECO:0000313" key="2">
    <source>
        <dbReference type="Proteomes" id="UP000712281"/>
    </source>
</evidence>